<keyword evidence="2" id="KW-0732">Signal</keyword>
<dbReference type="AlphaFoldDB" id="K1WNV7"/>
<dbReference type="InterPro" id="IPR045564">
    <property type="entry name" value="DUF5910"/>
</dbReference>
<feature type="compositionally biased region" description="Polar residues" evidence="1">
    <location>
        <begin position="454"/>
        <end position="464"/>
    </location>
</feature>
<feature type="signal peptide" evidence="2">
    <location>
        <begin position="1"/>
        <end position="23"/>
    </location>
</feature>
<dbReference type="EMBL" id="JH921445">
    <property type="protein sequence ID" value="EKD14626.1"/>
    <property type="molecule type" value="Genomic_DNA"/>
</dbReference>
<evidence type="ECO:0000256" key="2">
    <source>
        <dbReference type="SAM" id="SignalP"/>
    </source>
</evidence>
<gene>
    <name evidence="4" type="ORF">MBM_07347</name>
</gene>
<dbReference type="InterPro" id="IPR045518">
    <property type="entry name" value="2EXR"/>
</dbReference>
<proteinExistence type="predicted"/>
<organism evidence="4 5">
    <name type="scientific">Marssonina brunnea f. sp. multigermtubi (strain MB_m1)</name>
    <name type="common">Marssonina leaf spot fungus</name>
    <dbReference type="NCBI Taxonomy" id="1072389"/>
    <lineage>
        <taxon>Eukaryota</taxon>
        <taxon>Fungi</taxon>
        <taxon>Dikarya</taxon>
        <taxon>Ascomycota</taxon>
        <taxon>Pezizomycotina</taxon>
        <taxon>Leotiomycetes</taxon>
        <taxon>Helotiales</taxon>
        <taxon>Drepanopezizaceae</taxon>
        <taxon>Drepanopeziza</taxon>
    </lineage>
</organism>
<dbReference type="HOGENOM" id="CLU_419233_0_0_1"/>
<evidence type="ECO:0000313" key="5">
    <source>
        <dbReference type="Proteomes" id="UP000006753"/>
    </source>
</evidence>
<evidence type="ECO:0000313" key="4">
    <source>
        <dbReference type="EMBL" id="EKD14626.1"/>
    </source>
</evidence>
<dbReference type="Pfam" id="PF20150">
    <property type="entry name" value="2EXR"/>
    <property type="match status" value="1"/>
</dbReference>
<sequence length="654" mass="73652">MPLSKSIYAVLLSLSFLFSRSQGFFAGREIIGYRTVTAEEAAYLNEHRKPRRDKEDDEAEGSWNQIGNGYYITQSAESWEDNPEENHWHCIIEADSDKMNDASKIYIPEYETFIGWDDVYREKQLWNSGDEANVLEYVESYFLNPDKTLRFSWMSDYGWNLIMVIPTEMLNNDDLDLWSICYEKREDQLEYSRETIDWEKWEIDGQLGLPSATMLARKAYAEFGAHNTEIAPSDVGIGASSVARTVYVQPKDHSDGRGVYQKFGSAIQRVGLRIFGRSQLSTRDSTSDLQVALSCAGALAYRHQKTAAVIKKNCHTMGSNLSDSTPTMEPGASQLHESPVQQFRDSPLSSPPEHTVIGVPTTSSTPSYTDLVANLEPNINQITAMPLAVSSESATAELYPDIDITSEIDITLEIDITPEIAAPTFTLFEKLPSELHLKIWREASESPEEAQAPKTVQVTLTKPTPDSPRPKFKMLTPVPALRHVCSESRSVALEGFQPAFVTKCGRDGKEEAAREGDVYVHPYLDTIVLIIPDWIRQFNQWSRFGKNPAGVTKTTATATTATKSFWGDSTHYFSLFELYPDVEADGKRGIIVWPKSIPRFGTQEGDCGALKVPCLFPDSWDGFWDDLCDHIEEEQRLDLDLPKPGRYDFLFARA</sequence>
<dbReference type="Proteomes" id="UP000006753">
    <property type="component" value="Unassembled WGS sequence"/>
</dbReference>
<keyword evidence="5" id="KW-1185">Reference proteome</keyword>
<evidence type="ECO:0000259" key="3">
    <source>
        <dbReference type="Pfam" id="PF20150"/>
    </source>
</evidence>
<dbReference type="KEGG" id="mbe:MBM_07347"/>
<dbReference type="OrthoDB" id="3540241at2759"/>
<dbReference type="eggNOG" id="ENOG502SUI0">
    <property type="taxonomic scope" value="Eukaryota"/>
</dbReference>
<dbReference type="Pfam" id="PF19287">
    <property type="entry name" value="DUF5910"/>
    <property type="match status" value="1"/>
</dbReference>
<dbReference type="PANTHER" id="PTHR35910">
    <property type="entry name" value="2EXR DOMAIN-CONTAINING PROTEIN"/>
    <property type="match status" value="1"/>
</dbReference>
<feature type="chain" id="PRO_5003852638" description="2EXR domain-containing protein" evidence="2">
    <location>
        <begin position="24"/>
        <end position="654"/>
    </location>
</feature>
<name>K1WNV7_MARBU</name>
<evidence type="ECO:0000256" key="1">
    <source>
        <dbReference type="SAM" id="MobiDB-lite"/>
    </source>
</evidence>
<feature type="region of interest" description="Disordered" evidence="1">
    <location>
        <begin position="446"/>
        <end position="472"/>
    </location>
</feature>
<dbReference type="PANTHER" id="PTHR35910:SF6">
    <property type="entry name" value="2EXR DOMAIN-CONTAINING PROTEIN"/>
    <property type="match status" value="1"/>
</dbReference>
<reference evidence="4 5" key="1">
    <citation type="journal article" date="2012" name="BMC Genomics">
        <title>Sequencing the genome of Marssonina brunnea reveals fungus-poplar co-evolution.</title>
        <authorList>
            <person name="Zhu S."/>
            <person name="Cao Y.-Z."/>
            <person name="Jiang C."/>
            <person name="Tan B.-Y."/>
            <person name="Wang Z."/>
            <person name="Feng S."/>
            <person name="Zhang L."/>
            <person name="Su X.-H."/>
            <person name="Brejova B."/>
            <person name="Vinar T."/>
            <person name="Xu M."/>
            <person name="Wang M.-X."/>
            <person name="Zhang S.-G."/>
            <person name="Huang M.-R."/>
            <person name="Wu R."/>
            <person name="Zhou Y."/>
        </authorList>
    </citation>
    <scope>NUCLEOTIDE SEQUENCE [LARGE SCALE GENOMIC DNA]</scope>
    <source>
        <strain evidence="4 5">MB_m1</strain>
    </source>
</reference>
<dbReference type="InParanoid" id="K1WNV7"/>
<accession>K1WNV7</accession>
<feature type="domain" description="2EXR" evidence="3">
    <location>
        <begin position="425"/>
        <end position="527"/>
    </location>
</feature>
<protein>
    <recommendedName>
        <fullName evidence="3">2EXR domain-containing protein</fullName>
    </recommendedName>
</protein>